<dbReference type="OrthoDB" id="9787920at2"/>
<dbReference type="InterPro" id="IPR000182">
    <property type="entry name" value="GNAT_dom"/>
</dbReference>
<feature type="domain" description="N-acetyltransferase" evidence="1">
    <location>
        <begin position="36"/>
        <end position="174"/>
    </location>
</feature>
<dbReference type="Pfam" id="PF00583">
    <property type="entry name" value="Acetyltransf_1"/>
    <property type="match status" value="1"/>
</dbReference>
<dbReference type="Proteomes" id="UP000298781">
    <property type="component" value="Chromosome"/>
</dbReference>
<protein>
    <submittedName>
        <fullName evidence="2">GNAT family N-acetyltransferase</fullName>
    </submittedName>
</protein>
<dbReference type="PROSITE" id="PS51186">
    <property type="entry name" value="GNAT"/>
    <property type="match status" value="1"/>
</dbReference>
<dbReference type="SUPFAM" id="SSF55729">
    <property type="entry name" value="Acyl-CoA N-acyltransferases (Nat)"/>
    <property type="match status" value="1"/>
</dbReference>
<gene>
    <name evidence="2" type="ORF">E8M01_10470</name>
</gene>
<evidence type="ECO:0000313" key="3">
    <source>
        <dbReference type="Proteomes" id="UP000298781"/>
    </source>
</evidence>
<sequence length="174" mass="19312">MRRDGTLAGRRVLPALLRPGIAGERGQRGAELKGARAVRVVDEKTPAKAARAVVKGLVAYNTAKAGKAKYKRFAVSVRDDRDEIRGGIVAYTIWNWCFIELLWLDEAARGGGFGTELMQRAEAIAAERGARHVYVDTFSFQGDGFYQGLGYETFGELTEFPPGHRRIWLKKDLP</sequence>
<evidence type="ECO:0000313" key="2">
    <source>
        <dbReference type="EMBL" id="QCI64614.1"/>
    </source>
</evidence>
<evidence type="ECO:0000259" key="1">
    <source>
        <dbReference type="PROSITE" id="PS51186"/>
    </source>
</evidence>
<proteinExistence type="predicted"/>
<dbReference type="Gene3D" id="3.40.630.30">
    <property type="match status" value="1"/>
</dbReference>
<organism evidence="2 3">
    <name type="scientific">Phreatobacter stygius</name>
    <dbReference type="NCBI Taxonomy" id="1940610"/>
    <lineage>
        <taxon>Bacteria</taxon>
        <taxon>Pseudomonadati</taxon>
        <taxon>Pseudomonadota</taxon>
        <taxon>Alphaproteobacteria</taxon>
        <taxon>Hyphomicrobiales</taxon>
        <taxon>Phreatobacteraceae</taxon>
        <taxon>Phreatobacter</taxon>
    </lineage>
</organism>
<dbReference type="InterPro" id="IPR016181">
    <property type="entry name" value="Acyl_CoA_acyltransferase"/>
</dbReference>
<dbReference type="EMBL" id="CP039690">
    <property type="protein sequence ID" value="QCI64614.1"/>
    <property type="molecule type" value="Genomic_DNA"/>
</dbReference>
<reference evidence="2 3" key="1">
    <citation type="submission" date="2019-04" db="EMBL/GenBank/DDBJ databases">
        <title>Phreatobacter aquaticus sp. nov.</title>
        <authorList>
            <person name="Choi A."/>
        </authorList>
    </citation>
    <scope>NUCLEOTIDE SEQUENCE [LARGE SCALE GENOMIC DNA]</scope>
    <source>
        <strain evidence="2 3">KCTC 52518</strain>
    </source>
</reference>
<dbReference type="KEGG" id="pstg:E8M01_10470"/>
<accession>A0A4D7ASX7</accession>
<keyword evidence="2" id="KW-0808">Transferase</keyword>
<dbReference type="GO" id="GO:0016747">
    <property type="term" value="F:acyltransferase activity, transferring groups other than amino-acyl groups"/>
    <property type="evidence" value="ECO:0007669"/>
    <property type="project" value="InterPro"/>
</dbReference>
<dbReference type="AlphaFoldDB" id="A0A4D7ASX7"/>
<keyword evidence="3" id="KW-1185">Reference proteome</keyword>
<dbReference type="CDD" id="cd04301">
    <property type="entry name" value="NAT_SF"/>
    <property type="match status" value="1"/>
</dbReference>
<name>A0A4D7ASX7_9HYPH</name>